<protein>
    <submittedName>
        <fullName evidence="1">Glycosyltransferase</fullName>
    </submittedName>
</protein>
<name>A0AC61TS75_9CAUD</name>
<organism evidence="1 2">
    <name type="scientific">Bacillus phage vB_BsuS_PJN02</name>
    <dbReference type="NCBI Taxonomy" id="2920374"/>
    <lineage>
        <taxon>Viruses</taxon>
        <taxon>Duplodnaviria</taxon>
        <taxon>Heunggongvirae</taxon>
        <taxon>Uroviricota</taxon>
        <taxon>Caudoviricetes</taxon>
        <taxon>Heleneionescovirinae</taxon>
        <taxon>Zhangjivirus</taxon>
        <taxon>Zhangjivirus PJN02</taxon>
    </lineage>
</organism>
<evidence type="ECO:0000313" key="1">
    <source>
        <dbReference type="EMBL" id="UNH58536.1"/>
    </source>
</evidence>
<proteinExistence type="predicted"/>
<dbReference type="EMBL" id="OM634653">
    <property type="protein sequence ID" value="UNH58536.1"/>
    <property type="molecule type" value="Genomic_DNA"/>
</dbReference>
<evidence type="ECO:0000313" key="2">
    <source>
        <dbReference type="Proteomes" id="UP000829276"/>
    </source>
</evidence>
<reference evidence="1" key="1">
    <citation type="submission" date="2022-02" db="EMBL/GenBank/DDBJ databases">
        <authorList>
            <person name="Nazir A."/>
            <person name="Chen Y."/>
            <person name="Liu Y."/>
        </authorList>
    </citation>
    <scope>NUCLEOTIDE SEQUENCE</scope>
</reference>
<sequence>MNPLVSVVIPVYNAEKYLSTCIESVLNQTLRELEVVIVDDGSKDSSKKIIQEYASKDNRIVPIFQENQGVSIARNNALDKAKGDFIVFVDADDRVHEDAYKSMLNAITQYGVDIVFSEVTWEYEDKSKNFIKKFSIDANQPIFRDKIKQVILVDFLYNGSYGGVWNKMFKKSFIKDNNLHFPPNKSLGEDWIFCLEAFTHCNSTYYIDTPYYYYRQVNDGSLMRKYNPHLFESYIESNTLERYSKRWGIFDEKIQLDLARRKCFVAVNGCIQNEFKPDCNSTIKQKMSLISKIVSHPEVQKSAQISLRNEKSFPKKVYLNMIKRKSVLGLLLMGKALSLRG</sequence>
<keyword evidence="2" id="KW-1185">Reference proteome</keyword>
<accession>A0AC61TS75</accession>
<dbReference type="Proteomes" id="UP000829276">
    <property type="component" value="Segment"/>
</dbReference>